<keyword evidence="2 9" id="KW-0813">Transport</keyword>
<proteinExistence type="inferred from homology"/>
<evidence type="ECO:0000313" key="12">
    <source>
        <dbReference type="Proteomes" id="UP000054324"/>
    </source>
</evidence>
<feature type="compositionally biased region" description="Basic and acidic residues" evidence="10">
    <location>
        <begin position="266"/>
        <end position="277"/>
    </location>
</feature>
<evidence type="ECO:0000256" key="3">
    <source>
        <dbReference type="ARBA" id="ARBA00022475"/>
    </source>
</evidence>
<accession>A0A075A4G4</accession>
<dbReference type="CTD" id="20317278"/>
<evidence type="ECO:0000256" key="7">
    <source>
        <dbReference type="ARBA" id="ARBA00023136"/>
    </source>
</evidence>
<dbReference type="RefSeq" id="XP_009165760.1">
    <property type="nucleotide sequence ID" value="XM_009167496.1"/>
</dbReference>
<gene>
    <name evidence="9" type="primary">inx</name>
    <name evidence="11" type="ORF">T265_03091</name>
</gene>
<dbReference type="EMBL" id="KL596660">
    <property type="protein sequence ID" value="KER30480.1"/>
    <property type="molecule type" value="Genomic_DNA"/>
</dbReference>
<dbReference type="GO" id="GO:0005921">
    <property type="term" value="C:gap junction"/>
    <property type="evidence" value="ECO:0007669"/>
    <property type="project" value="UniProtKB-UniRule"/>
</dbReference>
<keyword evidence="8 9" id="KW-0407">Ion channel</keyword>
<evidence type="ECO:0000256" key="2">
    <source>
        <dbReference type="ARBA" id="ARBA00022448"/>
    </source>
</evidence>
<dbReference type="PANTHER" id="PTHR11893:SF36">
    <property type="entry name" value="INNEXIN-5"/>
    <property type="match status" value="1"/>
</dbReference>
<evidence type="ECO:0000256" key="9">
    <source>
        <dbReference type="RuleBase" id="RU010713"/>
    </source>
</evidence>
<dbReference type="KEGG" id="ovi:T265_03091"/>
<protein>
    <recommendedName>
        <fullName evidence="9">Innexin</fullName>
    </recommendedName>
</protein>
<evidence type="ECO:0000256" key="1">
    <source>
        <dbReference type="ARBA" id="ARBA00004651"/>
    </source>
</evidence>
<feature type="region of interest" description="Disordered" evidence="10">
    <location>
        <begin position="256"/>
        <end position="298"/>
    </location>
</feature>
<sequence>MFEAGVLNGLTRISVEIGSSKSRSDDDFIDRVNHSYSTTILMLCTLIVLSRQFIGKPMSCWTPNEFTGSQEEYATMLCWVTSTYFISPKEPAIPSDLSVRRKDSVHYYQWVPFLLMFQAALFSVPCIVWRLLNWQSRLHVSWALDILFCMGNKNIIDFPNVKGRPDYRESLNETYQKENSFTPVSFWCHLPTTILHTSGESSIRDFGIRNAKHFCAVFKLPYGSLRVQTSPETDDDQSAVKPFRCLAAMPREGITRAGTLPGCPSIDRKAERQRSGSDHGPPVSKFAFYPEINPADDF</sequence>
<dbReference type="GO" id="GO:0005886">
    <property type="term" value="C:plasma membrane"/>
    <property type="evidence" value="ECO:0007669"/>
    <property type="project" value="UniProtKB-SubCell"/>
</dbReference>
<dbReference type="PROSITE" id="PS51013">
    <property type="entry name" value="PANNEXIN"/>
    <property type="match status" value="1"/>
</dbReference>
<dbReference type="GO" id="GO:0034220">
    <property type="term" value="P:monoatomic ion transmembrane transport"/>
    <property type="evidence" value="ECO:0007669"/>
    <property type="project" value="UniProtKB-KW"/>
</dbReference>
<dbReference type="Proteomes" id="UP000054324">
    <property type="component" value="Unassembled WGS sequence"/>
</dbReference>
<keyword evidence="6 9" id="KW-0406">Ion transport</keyword>
<dbReference type="OrthoDB" id="5867527at2759"/>
<organism evidence="11 12">
    <name type="scientific">Opisthorchis viverrini</name>
    <name type="common">Southeast Asian liver fluke</name>
    <dbReference type="NCBI Taxonomy" id="6198"/>
    <lineage>
        <taxon>Eukaryota</taxon>
        <taxon>Metazoa</taxon>
        <taxon>Spiralia</taxon>
        <taxon>Lophotrochozoa</taxon>
        <taxon>Platyhelminthes</taxon>
        <taxon>Trematoda</taxon>
        <taxon>Digenea</taxon>
        <taxon>Opisthorchiida</taxon>
        <taxon>Opisthorchiata</taxon>
        <taxon>Opisthorchiidae</taxon>
        <taxon>Opisthorchis</taxon>
    </lineage>
</organism>
<evidence type="ECO:0000256" key="8">
    <source>
        <dbReference type="ARBA" id="ARBA00023303"/>
    </source>
</evidence>
<comment type="similarity">
    <text evidence="9">Belongs to the pannexin family.</text>
</comment>
<evidence type="ECO:0000256" key="10">
    <source>
        <dbReference type="SAM" id="MobiDB-lite"/>
    </source>
</evidence>
<dbReference type="GeneID" id="20317278"/>
<name>A0A075A4G4_OPIVI</name>
<evidence type="ECO:0000256" key="5">
    <source>
        <dbReference type="ARBA" id="ARBA00022989"/>
    </source>
</evidence>
<dbReference type="AlphaFoldDB" id="A0A075A4G4"/>
<dbReference type="InterPro" id="IPR000990">
    <property type="entry name" value="Innexin"/>
</dbReference>
<keyword evidence="3" id="KW-1003">Cell membrane</keyword>
<reference evidence="11 12" key="1">
    <citation type="submission" date="2013-11" db="EMBL/GenBank/DDBJ databases">
        <title>Opisthorchis viverrini - life in the bile duct.</title>
        <authorList>
            <person name="Young N.D."/>
            <person name="Nagarajan N."/>
            <person name="Lin S.J."/>
            <person name="Korhonen P.K."/>
            <person name="Jex A.R."/>
            <person name="Hall R.S."/>
            <person name="Safavi-Hemami H."/>
            <person name="Kaewkong W."/>
            <person name="Bertrand D."/>
            <person name="Gao S."/>
            <person name="Seet Q."/>
            <person name="Wongkham S."/>
            <person name="Teh B.T."/>
            <person name="Wongkham C."/>
            <person name="Intapan P.M."/>
            <person name="Maleewong W."/>
            <person name="Yang X."/>
            <person name="Hu M."/>
            <person name="Wang Z."/>
            <person name="Hofmann A."/>
            <person name="Sternberg P.W."/>
            <person name="Tan P."/>
            <person name="Wang J."/>
            <person name="Gasser R.B."/>
        </authorList>
    </citation>
    <scope>NUCLEOTIDE SEQUENCE [LARGE SCALE GENOMIC DNA]</scope>
</reference>
<dbReference type="PRINTS" id="PR01262">
    <property type="entry name" value="INNEXIN"/>
</dbReference>
<evidence type="ECO:0000313" key="11">
    <source>
        <dbReference type="EMBL" id="KER30480.1"/>
    </source>
</evidence>
<keyword evidence="7" id="KW-0472">Membrane</keyword>
<dbReference type="STRING" id="6198.A0A075A4G4"/>
<keyword evidence="5" id="KW-1133">Transmembrane helix</keyword>
<comment type="function">
    <text evidence="9">Structural component of the gap junctions.</text>
</comment>
<dbReference type="Pfam" id="PF00876">
    <property type="entry name" value="Innexin"/>
    <property type="match status" value="1"/>
</dbReference>
<dbReference type="PANTHER" id="PTHR11893">
    <property type="entry name" value="INNEXIN"/>
    <property type="match status" value="1"/>
</dbReference>
<keyword evidence="12" id="KW-1185">Reference proteome</keyword>
<comment type="subcellular location">
    <subcellularLocation>
        <location evidence="1 9">Cell membrane</location>
        <topology evidence="1 9">Multi-pass membrane protein</topology>
    </subcellularLocation>
</comment>
<evidence type="ECO:0000256" key="6">
    <source>
        <dbReference type="ARBA" id="ARBA00023065"/>
    </source>
</evidence>
<keyword evidence="4" id="KW-0812">Transmembrane</keyword>
<evidence type="ECO:0000256" key="4">
    <source>
        <dbReference type="ARBA" id="ARBA00022692"/>
    </source>
</evidence>